<organism evidence="2 3">
    <name type="scientific">Candidatus Nitronauta litoralis</name>
    <dbReference type="NCBI Taxonomy" id="2705533"/>
    <lineage>
        <taxon>Bacteria</taxon>
        <taxon>Pseudomonadati</taxon>
        <taxon>Nitrospinota/Tectimicrobiota group</taxon>
        <taxon>Nitrospinota</taxon>
        <taxon>Nitrospinia</taxon>
        <taxon>Nitrospinales</taxon>
        <taxon>Nitrospinaceae</taxon>
        <taxon>Candidatus Nitronauta</taxon>
    </lineage>
</organism>
<dbReference type="AlphaFoldDB" id="A0A7T0G0Z7"/>
<name>A0A7T0G0Z7_9BACT</name>
<protein>
    <submittedName>
        <fullName evidence="2">Uncharacterized protein</fullName>
    </submittedName>
</protein>
<sequence>MNRFQRTIFFTIFINALLLIQFAGNSLAAQHHRHVHNPFQVEADHLKHNCPLKHQHAGGLCPHLIHKVNVSGIKISIECGGDSHDPLPEKNNSRWAQYSKIQPHIAAFKSQLISLPTFRWDSLFSPPAERPPDTISFQI</sequence>
<feature type="chain" id="PRO_5032752262" evidence="1">
    <location>
        <begin position="29"/>
        <end position="139"/>
    </location>
</feature>
<gene>
    <name evidence="2" type="ORF">G3M70_10950</name>
</gene>
<feature type="signal peptide" evidence="1">
    <location>
        <begin position="1"/>
        <end position="28"/>
    </location>
</feature>
<evidence type="ECO:0000313" key="2">
    <source>
        <dbReference type="EMBL" id="QPJ62356.1"/>
    </source>
</evidence>
<keyword evidence="1" id="KW-0732">Signal</keyword>
<dbReference type="KEGG" id="nli:G3M70_10950"/>
<evidence type="ECO:0000256" key="1">
    <source>
        <dbReference type="SAM" id="SignalP"/>
    </source>
</evidence>
<reference evidence="2 3" key="1">
    <citation type="submission" date="2020-02" db="EMBL/GenBank/DDBJ databases">
        <title>Genomic and physiological characterization of two novel Nitrospinaceae genera.</title>
        <authorList>
            <person name="Mueller A.J."/>
            <person name="Jung M.-Y."/>
            <person name="Strachan C.R."/>
            <person name="Herbold C.W."/>
            <person name="Kirkegaard R.H."/>
            <person name="Daims H."/>
        </authorList>
    </citation>
    <scope>NUCLEOTIDE SEQUENCE [LARGE SCALE GENOMIC DNA]</scope>
    <source>
        <strain evidence="2">EB</strain>
    </source>
</reference>
<accession>A0A7T0G0Z7</accession>
<proteinExistence type="predicted"/>
<dbReference type="EMBL" id="CP048685">
    <property type="protein sequence ID" value="QPJ62356.1"/>
    <property type="molecule type" value="Genomic_DNA"/>
</dbReference>
<evidence type="ECO:0000313" key="3">
    <source>
        <dbReference type="Proteomes" id="UP000594688"/>
    </source>
</evidence>
<dbReference type="Proteomes" id="UP000594688">
    <property type="component" value="Chromosome"/>
</dbReference>